<evidence type="ECO:0000256" key="2">
    <source>
        <dbReference type="ARBA" id="ARBA00022448"/>
    </source>
</evidence>
<dbReference type="SUPFAM" id="SSF52540">
    <property type="entry name" value="P-loop containing nucleoside triphosphate hydrolases"/>
    <property type="match status" value="1"/>
</dbReference>
<accession>F7ZC96</accession>
<dbReference type="InterPro" id="IPR017871">
    <property type="entry name" value="ABC_transporter-like_CS"/>
</dbReference>
<dbReference type="Pfam" id="PF00005">
    <property type="entry name" value="ABC_tran"/>
    <property type="match status" value="1"/>
</dbReference>
<evidence type="ECO:0000256" key="3">
    <source>
        <dbReference type="ARBA" id="ARBA00022741"/>
    </source>
</evidence>
<dbReference type="InterPro" id="IPR003593">
    <property type="entry name" value="AAA+_ATPase"/>
</dbReference>
<dbReference type="GO" id="GO:0005524">
    <property type="term" value="F:ATP binding"/>
    <property type="evidence" value="ECO:0007669"/>
    <property type="project" value="UniProtKB-KW"/>
</dbReference>
<dbReference type="PROSITE" id="PS50893">
    <property type="entry name" value="ABC_TRANSPORTER_2"/>
    <property type="match status" value="1"/>
</dbReference>
<keyword evidence="3" id="KW-0547">Nucleotide-binding</keyword>
<keyword evidence="4 6" id="KW-0067">ATP-binding</keyword>
<organism evidence="6 7">
    <name type="scientific">Roseobacter litoralis (strain ATCC 49566 / DSM 6996 / JCM 21268 / NBRC 15278 / OCh 149)</name>
    <dbReference type="NCBI Taxonomy" id="391595"/>
    <lineage>
        <taxon>Bacteria</taxon>
        <taxon>Pseudomonadati</taxon>
        <taxon>Pseudomonadota</taxon>
        <taxon>Alphaproteobacteria</taxon>
        <taxon>Rhodobacterales</taxon>
        <taxon>Roseobacteraceae</taxon>
        <taxon>Roseobacter</taxon>
    </lineage>
</organism>
<dbReference type="InterPro" id="IPR050166">
    <property type="entry name" value="ABC_transporter_ATP-bind"/>
</dbReference>
<sequence length="199" mass="21571">MISVSIKSKVYGDKPVLGQIDFDVARGETLALVGPSGIGKSTLLRILAGIDQKFDGTIKSSVSQAIVFQEPTLLLWRSVLDNLLILHPDLSVEDARASLERVGLEGKDTLFPGQLSLGQQRRLSLARAFAGAPDVLIMDEPFVSLDQKTAESMLRLTETLIATHKPATVFVTHDAREAERLADRVLTLEASPSGARLLQ</sequence>
<protein>
    <submittedName>
        <fullName evidence="6">Alphatic sulfonates import ATP-binding protein</fullName>
    </submittedName>
</protein>
<name>F7ZC96_ROSLO</name>
<evidence type="ECO:0000259" key="5">
    <source>
        <dbReference type="PROSITE" id="PS50893"/>
    </source>
</evidence>
<dbReference type="InterPro" id="IPR027417">
    <property type="entry name" value="P-loop_NTPase"/>
</dbReference>
<dbReference type="RefSeq" id="WP_013963552.1">
    <property type="nucleotide sequence ID" value="NC_015730.1"/>
</dbReference>
<proteinExistence type="inferred from homology"/>
<dbReference type="Gene3D" id="3.40.50.300">
    <property type="entry name" value="P-loop containing nucleotide triphosphate hydrolases"/>
    <property type="match status" value="1"/>
</dbReference>
<dbReference type="PROSITE" id="PS00211">
    <property type="entry name" value="ABC_TRANSPORTER_1"/>
    <property type="match status" value="1"/>
</dbReference>
<keyword evidence="7" id="KW-1185">Reference proteome</keyword>
<evidence type="ECO:0000313" key="7">
    <source>
        <dbReference type="Proteomes" id="UP000001353"/>
    </source>
</evidence>
<dbReference type="SMART" id="SM00382">
    <property type="entry name" value="AAA"/>
    <property type="match status" value="1"/>
</dbReference>
<reference evidence="6 7" key="1">
    <citation type="journal article" date="2011" name="BMC Genomics">
        <title>Comparative genome analysis and genome-guided physiological analysis of Roseobacter litoralis.</title>
        <authorList>
            <person name="Kalhoefer D."/>
            <person name="Thole S."/>
            <person name="Voget S."/>
            <person name="Lehmann R."/>
            <person name="Liesegang H."/>
            <person name="Wollher A."/>
            <person name="Daniel R."/>
            <person name="Simon M."/>
            <person name="Brinkhoff T."/>
        </authorList>
    </citation>
    <scope>NUCLEOTIDE SEQUENCE [LARGE SCALE GENOMIC DNA]</scope>
    <source>
        <strain evidence="7">ATCC 49566 / DSM 6996 / JCM 21268 / NBRC 15278 / OCh 149</strain>
    </source>
</reference>
<dbReference type="eggNOG" id="COG1116">
    <property type="taxonomic scope" value="Bacteria"/>
</dbReference>
<dbReference type="EMBL" id="CP002623">
    <property type="protein sequence ID" value="AEI95669.1"/>
    <property type="molecule type" value="Genomic_DNA"/>
</dbReference>
<evidence type="ECO:0000256" key="4">
    <source>
        <dbReference type="ARBA" id="ARBA00022840"/>
    </source>
</evidence>
<dbReference type="InterPro" id="IPR003439">
    <property type="entry name" value="ABC_transporter-like_ATP-bd"/>
</dbReference>
<dbReference type="AlphaFoldDB" id="F7ZC96"/>
<feature type="domain" description="ABC transporter" evidence="5">
    <location>
        <begin position="2"/>
        <end position="198"/>
    </location>
</feature>
<evidence type="ECO:0000256" key="1">
    <source>
        <dbReference type="ARBA" id="ARBA00005417"/>
    </source>
</evidence>
<dbReference type="STRING" id="391595.RLO149_c037560"/>
<gene>
    <name evidence="6" type="ordered locus">RLO149_c037560</name>
</gene>
<dbReference type="HOGENOM" id="CLU_000604_1_22_5"/>
<dbReference type="OrthoDB" id="9787227at2"/>
<dbReference type="GO" id="GO:0016887">
    <property type="term" value="F:ATP hydrolysis activity"/>
    <property type="evidence" value="ECO:0007669"/>
    <property type="project" value="InterPro"/>
</dbReference>
<dbReference type="PANTHER" id="PTHR42788">
    <property type="entry name" value="TAURINE IMPORT ATP-BINDING PROTEIN-RELATED"/>
    <property type="match status" value="1"/>
</dbReference>
<dbReference type="PANTHER" id="PTHR42788:SF19">
    <property type="entry name" value="ALIPHATIC SULFONATES IMPORT ATP-BINDING PROTEIN SSUB 2"/>
    <property type="match status" value="1"/>
</dbReference>
<dbReference type="KEGG" id="rli:RLO149_c037560"/>
<comment type="similarity">
    <text evidence="1">Belongs to the ABC transporter superfamily.</text>
</comment>
<evidence type="ECO:0000313" key="6">
    <source>
        <dbReference type="EMBL" id="AEI95669.1"/>
    </source>
</evidence>
<dbReference type="Proteomes" id="UP000001353">
    <property type="component" value="Chromosome"/>
</dbReference>
<keyword evidence="2" id="KW-0813">Transport</keyword>